<dbReference type="Proteomes" id="UP000275368">
    <property type="component" value="Chromosome"/>
</dbReference>
<dbReference type="AlphaFoldDB" id="A0A3G9J5K5"/>
<evidence type="ECO:0000313" key="1">
    <source>
        <dbReference type="EMBL" id="BBH20063.1"/>
    </source>
</evidence>
<organism evidence="1 2">
    <name type="scientific">Paenibacillus baekrokdamisoli</name>
    <dbReference type="NCBI Taxonomy" id="1712516"/>
    <lineage>
        <taxon>Bacteria</taxon>
        <taxon>Bacillati</taxon>
        <taxon>Bacillota</taxon>
        <taxon>Bacilli</taxon>
        <taxon>Bacillales</taxon>
        <taxon>Paenibacillaceae</taxon>
        <taxon>Paenibacillus</taxon>
    </lineage>
</organism>
<sequence>MPSLATKQNVSKSLNTNSELRPNVPETSLFNRPTLKRMLDKYKMLYVKPNNGTGGNGVIRVEKLGPSQYEYQLETTVTTFKTFDLLFDSIKKMTSSTPYIIQHGIHLLRYSKRRFDLRVMVQKNPQGKWETTGIIGRLGHPKKIVTNVCKGGSSEPIEVLLKMHVPNIRTFRKGLESLGIMVASQLNKTFPAIKELGLDIGIDERAHPWILEANTRPAIYGFKSLKDKRIYEKICRYQKAYGRGK</sequence>
<dbReference type="KEGG" id="pbk:Back11_14080"/>
<keyword evidence="2" id="KW-1185">Reference proteome</keyword>
<accession>A0A3G9J5K5</accession>
<gene>
    <name evidence="1" type="ORF">Back11_14080</name>
</gene>
<name>A0A3G9J5K5_9BACL</name>
<dbReference type="Pfam" id="PF14398">
    <property type="entry name" value="ATPgrasp_YheCD"/>
    <property type="match status" value="1"/>
</dbReference>
<proteinExistence type="predicted"/>
<reference evidence="1 2" key="1">
    <citation type="submission" date="2018-11" db="EMBL/GenBank/DDBJ databases">
        <title>Complete genome sequence of Paenibacillus baekrokdamisoli strain KCTC 33723.</title>
        <authorList>
            <person name="Kang S.W."/>
            <person name="Lee K.C."/>
            <person name="Kim K.K."/>
            <person name="Kim J.S."/>
            <person name="Kim D.S."/>
            <person name="Ko S.H."/>
            <person name="Yang S.H."/>
            <person name="Lee J.S."/>
        </authorList>
    </citation>
    <scope>NUCLEOTIDE SEQUENCE [LARGE SCALE GENOMIC DNA]</scope>
    <source>
        <strain evidence="1 2">KCTC 33723</strain>
    </source>
</reference>
<evidence type="ECO:0000313" key="2">
    <source>
        <dbReference type="Proteomes" id="UP000275368"/>
    </source>
</evidence>
<dbReference type="SUPFAM" id="SSF56059">
    <property type="entry name" value="Glutathione synthetase ATP-binding domain-like"/>
    <property type="match status" value="1"/>
</dbReference>
<dbReference type="RefSeq" id="WP_125654835.1">
    <property type="nucleotide sequence ID" value="NZ_AP019308.1"/>
</dbReference>
<dbReference type="InterPro" id="IPR026838">
    <property type="entry name" value="YheC/D"/>
</dbReference>
<dbReference type="OrthoDB" id="7869153at2"/>
<protein>
    <submittedName>
        <fullName evidence="1">Uncharacterized protein</fullName>
    </submittedName>
</protein>
<dbReference type="EMBL" id="AP019308">
    <property type="protein sequence ID" value="BBH20063.1"/>
    <property type="molecule type" value="Genomic_DNA"/>
</dbReference>
<dbReference type="Gene3D" id="3.30.470.20">
    <property type="entry name" value="ATP-grasp fold, B domain"/>
    <property type="match status" value="1"/>
</dbReference>